<dbReference type="RefSeq" id="WP_326758978.1">
    <property type="nucleotide sequence ID" value="NZ_CP109135.1"/>
</dbReference>
<proteinExistence type="predicted"/>
<accession>A0ABZ1HAH9</accession>
<evidence type="ECO:0000313" key="1">
    <source>
        <dbReference type="EMBL" id="WSD14335.1"/>
    </source>
</evidence>
<keyword evidence="2" id="KW-1185">Reference proteome</keyword>
<gene>
    <name evidence="1" type="ORF">OHB35_14375</name>
</gene>
<organism evidence="1 2">
    <name type="scientific">Streptomyces phaeochromogenes</name>
    <dbReference type="NCBI Taxonomy" id="1923"/>
    <lineage>
        <taxon>Bacteria</taxon>
        <taxon>Bacillati</taxon>
        <taxon>Actinomycetota</taxon>
        <taxon>Actinomycetes</taxon>
        <taxon>Kitasatosporales</taxon>
        <taxon>Streptomycetaceae</taxon>
        <taxon>Streptomyces</taxon>
        <taxon>Streptomyces phaeochromogenes group</taxon>
    </lineage>
</organism>
<protein>
    <recommendedName>
        <fullName evidence="3">Transposase</fullName>
    </recommendedName>
</protein>
<evidence type="ECO:0008006" key="3">
    <source>
        <dbReference type="Google" id="ProtNLM"/>
    </source>
</evidence>
<evidence type="ECO:0000313" key="2">
    <source>
        <dbReference type="Proteomes" id="UP001340816"/>
    </source>
</evidence>
<dbReference type="EMBL" id="CP109135">
    <property type="protein sequence ID" value="WSD14335.1"/>
    <property type="molecule type" value="Genomic_DNA"/>
</dbReference>
<sequence>MITGYKAARNRRLTHGRKLSDKALAAVRAPIEHSLAHPKNRRVLGKLRTDPTWATAAARALPLLTHREVSR</sequence>
<name>A0ABZ1HAH9_STRPH</name>
<reference evidence="1 2" key="1">
    <citation type="submission" date="2022-10" db="EMBL/GenBank/DDBJ databases">
        <title>The complete genomes of actinobacterial strains from the NBC collection.</title>
        <authorList>
            <person name="Joergensen T.S."/>
            <person name="Alvarez Arevalo M."/>
            <person name="Sterndorff E.B."/>
            <person name="Faurdal D."/>
            <person name="Vuksanovic O."/>
            <person name="Mourched A.-S."/>
            <person name="Charusanti P."/>
            <person name="Shaw S."/>
            <person name="Blin K."/>
            <person name="Weber T."/>
        </authorList>
    </citation>
    <scope>NUCLEOTIDE SEQUENCE [LARGE SCALE GENOMIC DNA]</scope>
    <source>
        <strain evidence="1 2">NBC 01752</strain>
    </source>
</reference>
<dbReference type="Proteomes" id="UP001340816">
    <property type="component" value="Chromosome"/>
</dbReference>